<reference evidence="3 4" key="1">
    <citation type="submission" date="2019-03" db="EMBL/GenBank/DDBJ databases">
        <title>Genomic Encyclopedia of Type Strains, Phase III (KMG-III): the genomes of soil and plant-associated and newly described type strains.</title>
        <authorList>
            <person name="Whitman W."/>
        </authorList>
    </citation>
    <scope>NUCLEOTIDE SEQUENCE [LARGE SCALE GENOMIC DNA]</scope>
    <source>
        <strain evidence="3 4">VKM Ac-2575</strain>
    </source>
</reference>
<dbReference type="Pfam" id="PF01370">
    <property type="entry name" value="Epimerase"/>
    <property type="match status" value="1"/>
</dbReference>
<dbReference type="PANTHER" id="PTHR43000">
    <property type="entry name" value="DTDP-D-GLUCOSE 4,6-DEHYDRATASE-RELATED"/>
    <property type="match status" value="1"/>
</dbReference>
<dbReference type="InterPro" id="IPR001509">
    <property type="entry name" value="Epimerase_deHydtase"/>
</dbReference>
<gene>
    <name evidence="3" type="ORF">EV138_0708</name>
</gene>
<evidence type="ECO:0000313" key="4">
    <source>
        <dbReference type="Proteomes" id="UP000295151"/>
    </source>
</evidence>
<evidence type="ECO:0000313" key="3">
    <source>
        <dbReference type="EMBL" id="TDU87190.1"/>
    </source>
</evidence>
<accession>A0A4R7T5P8</accession>
<proteinExistence type="inferred from homology"/>
<feature type="domain" description="NAD-dependent epimerase/dehydratase" evidence="2">
    <location>
        <begin position="4"/>
        <end position="214"/>
    </location>
</feature>
<evidence type="ECO:0000256" key="1">
    <source>
        <dbReference type="ARBA" id="ARBA00007637"/>
    </source>
</evidence>
<name>A0A4R7T5P8_9ACTN</name>
<evidence type="ECO:0000259" key="2">
    <source>
        <dbReference type="Pfam" id="PF01370"/>
    </source>
</evidence>
<comment type="similarity">
    <text evidence="1">Belongs to the NAD(P)-dependent epimerase/dehydratase family.</text>
</comment>
<dbReference type="AlphaFoldDB" id="A0A4R7T5P8"/>
<dbReference type="EMBL" id="SOCE01000001">
    <property type="protein sequence ID" value="TDU87190.1"/>
    <property type="molecule type" value="Genomic_DNA"/>
</dbReference>
<protein>
    <submittedName>
        <fullName evidence="3">Nucleoside-diphosphate-sugar epimerase</fullName>
    </submittedName>
</protein>
<comment type="caution">
    <text evidence="3">The sequence shown here is derived from an EMBL/GenBank/DDBJ whole genome shotgun (WGS) entry which is preliminary data.</text>
</comment>
<keyword evidence="4" id="KW-1185">Reference proteome</keyword>
<organism evidence="3 4">
    <name type="scientific">Kribbella voronezhensis</name>
    <dbReference type="NCBI Taxonomy" id="2512212"/>
    <lineage>
        <taxon>Bacteria</taxon>
        <taxon>Bacillati</taxon>
        <taxon>Actinomycetota</taxon>
        <taxon>Actinomycetes</taxon>
        <taxon>Propionibacteriales</taxon>
        <taxon>Kribbellaceae</taxon>
        <taxon>Kribbella</taxon>
    </lineage>
</organism>
<dbReference type="Gene3D" id="3.40.50.720">
    <property type="entry name" value="NAD(P)-binding Rossmann-like Domain"/>
    <property type="match status" value="1"/>
</dbReference>
<dbReference type="SUPFAM" id="SSF51735">
    <property type="entry name" value="NAD(P)-binding Rossmann-fold domains"/>
    <property type="match status" value="1"/>
</dbReference>
<dbReference type="OrthoDB" id="8770295at2"/>
<dbReference type="RefSeq" id="WP_133976995.1">
    <property type="nucleotide sequence ID" value="NZ_SOCE01000001.1"/>
</dbReference>
<dbReference type="Proteomes" id="UP000295151">
    <property type="component" value="Unassembled WGS sequence"/>
</dbReference>
<dbReference type="InterPro" id="IPR036291">
    <property type="entry name" value="NAD(P)-bd_dom_sf"/>
</dbReference>
<sequence>MTRVLVTGADGSIGRAAVAGLCDAGYGVTGLSLGYDHASPADRPLVGDARSPVDVSAALEDVDAVLHLAAIPHPSLGTPEEVFENNVAATFNVLAQAGQRGIGRAVIASSINAFGVPMNVNPVVPAYYPLDEDVPVDITDAYSLSKYVDEQTARMAWRRWGTDVIALRFPLVKSQQHLLRFRATAERDPSSMAREGWAYLDLRDGVRAIIAALECETPGAHVVGLAAADILIDRPTDELLREYAPTVPLRRPVAGRGSLVDTSRARQLLGFVPRYSIHTGDQAVSAITS</sequence>